<keyword evidence="3" id="KW-1185">Reference proteome</keyword>
<proteinExistence type="predicted"/>
<name>A0A7J6C9F5_9TELE</name>
<dbReference type="AlphaFoldDB" id="A0A7J6C9F5"/>
<sequence>MKEAMAHLPSPEEAGDKFSTELFTFCQEFSPTVHELGRLMAVKLGASSWHKVSERLQKEDSRREHSKWEHRHNLEYRTAVEELAEGIKVAFPACVDTAKIGNCCQNREESIQDYYHRLYEIFNKHSGLIEPDDQGNQPETWECHLRTWFLNGLRPEIAQAVKTSYIEWKNGRLSAVLAHALHAEELQTAKKEKAKARTDRELQLALVQAVSRPGGSSVQRRQQTGGEEEKGKVEDARTGLKEILRNGVVGSVKLMIMRPENAPNVDCARKMVIGPRTAQRTSKIKKQTEHFLVFNADSLKHGCVWRSVEELLSVLGSTLQHRHLC</sequence>
<gene>
    <name evidence="2" type="ORF">G5714_016564</name>
</gene>
<dbReference type="Proteomes" id="UP000579812">
    <property type="component" value="Unassembled WGS sequence"/>
</dbReference>
<comment type="caution">
    <text evidence="2">The sequence shown here is derived from an EMBL/GenBank/DDBJ whole genome shotgun (WGS) entry which is preliminary data.</text>
</comment>
<feature type="compositionally biased region" description="Basic and acidic residues" evidence="1">
    <location>
        <begin position="227"/>
        <end position="236"/>
    </location>
</feature>
<accession>A0A7J6C9F5</accession>
<feature type="compositionally biased region" description="Polar residues" evidence="1">
    <location>
        <begin position="214"/>
        <end position="225"/>
    </location>
</feature>
<reference evidence="2 3" key="1">
    <citation type="submission" date="2020-04" db="EMBL/GenBank/DDBJ databases">
        <title>Chromosome-level genome assembly of a cyprinid fish Onychostoma macrolepis by integration of Nanopore Sequencing, Bionano and Hi-C technology.</title>
        <authorList>
            <person name="Wang D."/>
        </authorList>
    </citation>
    <scope>NUCLEOTIDE SEQUENCE [LARGE SCALE GENOMIC DNA]</scope>
    <source>
        <strain evidence="2">SWU-2019</strain>
        <tissue evidence="2">Muscle</tissue>
    </source>
</reference>
<protein>
    <submittedName>
        <fullName evidence="2">Uncharacterized protein</fullName>
    </submittedName>
</protein>
<feature type="region of interest" description="Disordered" evidence="1">
    <location>
        <begin position="209"/>
        <end position="236"/>
    </location>
</feature>
<evidence type="ECO:0000313" key="2">
    <source>
        <dbReference type="EMBL" id="KAF4103681.1"/>
    </source>
</evidence>
<evidence type="ECO:0000313" key="3">
    <source>
        <dbReference type="Proteomes" id="UP000579812"/>
    </source>
</evidence>
<organism evidence="2 3">
    <name type="scientific">Onychostoma macrolepis</name>
    <dbReference type="NCBI Taxonomy" id="369639"/>
    <lineage>
        <taxon>Eukaryota</taxon>
        <taxon>Metazoa</taxon>
        <taxon>Chordata</taxon>
        <taxon>Craniata</taxon>
        <taxon>Vertebrata</taxon>
        <taxon>Euteleostomi</taxon>
        <taxon>Actinopterygii</taxon>
        <taxon>Neopterygii</taxon>
        <taxon>Teleostei</taxon>
        <taxon>Ostariophysi</taxon>
        <taxon>Cypriniformes</taxon>
        <taxon>Cyprinidae</taxon>
        <taxon>Acrossocheilinae</taxon>
        <taxon>Onychostoma</taxon>
    </lineage>
</organism>
<dbReference type="EMBL" id="JAAMOB010000016">
    <property type="protein sequence ID" value="KAF4103681.1"/>
    <property type="molecule type" value="Genomic_DNA"/>
</dbReference>
<evidence type="ECO:0000256" key="1">
    <source>
        <dbReference type="SAM" id="MobiDB-lite"/>
    </source>
</evidence>